<name>H1S8S0_9BURK</name>
<dbReference type="Pfam" id="PF03401">
    <property type="entry name" value="TctC"/>
    <property type="match status" value="1"/>
</dbReference>
<dbReference type="PIRSF" id="PIRSF017082">
    <property type="entry name" value="YflP"/>
    <property type="match status" value="1"/>
</dbReference>
<gene>
    <name evidence="3" type="ORF">OR16_21958</name>
</gene>
<comment type="similarity">
    <text evidence="1">Belongs to the UPF0065 (bug) family.</text>
</comment>
<dbReference type="SUPFAM" id="SSF53850">
    <property type="entry name" value="Periplasmic binding protein-like II"/>
    <property type="match status" value="1"/>
</dbReference>
<evidence type="ECO:0000256" key="1">
    <source>
        <dbReference type="ARBA" id="ARBA00006987"/>
    </source>
</evidence>
<protein>
    <recommendedName>
        <fullName evidence="5">Extra-cytoplasmic solute receptor</fullName>
    </recommendedName>
</protein>
<dbReference type="InterPro" id="IPR005064">
    <property type="entry name" value="BUG"/>
</dbReference>
<evidence type="ECO:0000313" key="3">
    <source>
        <dbReference type="EMBL" id="EHP41112.1"/>
    </source>
</evidence>
<dbReference type="AlphaFoldDB" id="H1S8S0"/>
<reference evidence="3 4" key="1">
    <citation type="journal article" date="2012" name="J. Bacteriol.">
        <title>De Novo Genome Project of Cupriavidus basilensis OR16.</title>
        <authorList>
            <person name="Cserhati M."/>
            <person name="Kriszt B."/>
            <person name="Szoboszlay S."/>
            <person name="Toth A."/>
            <person name="Szabo I."/>
            <person name="Tancsics A."/>
            <person name="Nagy I."/>
            <person name="Horvath B."/>
            <person name="Nagy I."/>
            <person name="Kukolya J."/>
        </authorList>
    </citation>
    <scope>NUCLEOTIDE SEQUENCE [LARGE SCALE GENOMIC DNA]</scope>
    <source>
        <strain evidence="3 4">OR16</strain>
    </source>
</reference>
<dbReference type="OrthoDB" id="8678477at2"/>
<dbReference type="EMBL" id="AHJE01000053">
    <property type="protein sequence ID" value="EHP41112.1"/>
    <property type="molecule type" value="Genomic_DNA"/>
</dbReference>
<dbReference type="RefSeq" id="WP_006159824.1">
    <property type="nucleotide sequence ID" value="NZ_AHJE01000053.1"/>
</dbReference>
<dbReference type="PATRIC" id="fig|1127483.3.peg.4392"/>
<dbReference type="Gene3D" id="3.40.190.10">
    <property type="entry name" value="Periplasmic binding protein-like II"/>
    <property type="match status" value="1"/>
</dbReference>
<evidence type="ECO:0000313" key="4">
    <source>
        <dbReference type="Proteomes" id="UP000005808"/>
    </source>
</evidence>
<dbReference type="PANTHER" id="PTHR42928">
    <property type="entry name" value="TRICARBOXYLATE-BINDING PROTEIN"/>
    <property type="match status" value="1"/>
</dbReference>
<organism evidence="3 4">
    <name type="scientific">Cupriavidus basilensis OR16</name>
    <dbReference type="NCBI Taxonomy" id="1127483"/>
    <lineage>
        <taxon>Bacteria</taxon>
        <taxon>Pseudomonadati</taxon>
        <taxon>Pseudomonadota</taxon>
        <taxon>Betaproteobacteria</taxon>
        <taxon>Burkholderiales</taxon>
        <taxon>Burkholderiaceae</taxon>
        <taxon>Cupriavidus</taxon>
    </lineage>
</organism>
<comment type="caution">
    <text evidence="3">The sequence shown here is derived from an EMBL/GenBank/DDBJ whole genome shotgun (WGS) entry which is preliminary data.</text>
</comment>
<proteinExistence type="inferred from homology"/>
<dbReference type="CDD" id="cd07012">
    <property type="entry name" value="PBP2_Bug_TTT"/>
    <property type="match status" value="1"/>
</dbReference>
<dbReference type="Proteomes" id="UP000005808">
    <property type="component" value="Unassembled WGS sequence"/>
</dbReference>
<dbReference type="PANTHER" id="PTHR42928:SF5">
    <property type="entry name" value="BLR1237 PROTEIN"/>
    <property type="match status" value="1"/>
</dbReference>
<evidence type="ECO:0000256" key="2">
    <source>
        <dbReference type="SAM" id="SignalP"/>
    </source>
</evidence>
<feature type="signal peptide" evidence="2">
    <location>
        <begin position="1"/>
        <end position="34"/>
    </location>
</feature>
<evidence type="ECO:0008006" key="5">
    <source>
        <dbReference type="Google" id="ProtNLM"/>
    </source>
</evidence>
<feature type="chain" id="PRO_5003554297" description="Extra-cytoplasmic solute receptor" evidence="2">
    <location>
        <begin position="35"/>
        <end position="332"/>
    </location>
</feature>
<sequence length="332" mass="35274">MRYGLKAFKTHYAINTLGVWLLFATGMAATPARAEWPSDHPIQVYVGFAAGGGTDTMARTMAPFIQRYLGANASLVVQNKPGAAGEISNLSLMRAAPDGYTVGVVNLPAMAFSPLYRKTSFDPAALQLVARVLSDPTILVARKDSPYNNLKDVVAALKKKPASLSFGHNGVGTNGHLALLQLQNVAGVKANDIPYNGTAQSKTALFGGHIDFAAVTTGELQDASKEAVPLKIIAQMGEKRAASLPDVPTAREQGFDDVMPAERGIAVPAGVPPAIVEKLRAAVRATLKDPEYLKKAGNDAPVLAYLPGDDWAREIAARKPMMRKLADSMPKE</sequence>
<dbReference type="Gene3D" id="3.40.190.150">
    <property type="entry name" value="Bordetella uptake gene, domain 1"/>
    <property type="match status" value="1"/>
</dbReference>
<dbReference type="InterPro" id="IPR042100">
    <property type="entry name" value="Bug_dom1"/>
</dbReference>
<keyword evidence="2" id="KW-0732">Signal</keyword>
<accession>H1S8S0</accession>